<dbReference type="EMBL" id="LR214939">
    <property type="protein sequence ID" value="VEU56568.1"/>
    <property type="molecule type" value="Genomic_DNA"/>
</dbReference>
<protein>
    <submittedName>
        <fullName evidence="2">Uncharacterized protein</fullName>
    </submittedName>
</protein>
<keyword evidence="1" id="KW-0812">Transmembrane</keyword>
<keyword evidence="2" id="KW-0614">Plasmid</keyword>
<keyword evidence="1" id="KW-1133">Transmembrane helix</keyword>
<sequence length="180" mass="20827">MDDLSYKKTPIEKIVLYACIFLTITFFMSIVQIILSSTTGSSLIYLNQPRRPSYKYFVGFPLWFIPIMAFSYTITSLVRIKTLSKTMPSIKNLWIMWLTFFLIGCGLGLTTFIFYLWAYIAKARVVLKSFMIILFIFSIFIDLAALVVAWITYAKVKNREKEGIEESMTPPNSSLNIPKY</sequence>
<proteinExistence type="predicted"/>
<accession>A0A448ZZA5</accession>
<evidence type="ECO:0000256" key="1">
    <source>
        <dbReference type="SAM" id="Phobius"/>
    </source>
</evidence>
<feature type="transmembrane region" description="Helical" evidence="1">
    <location>
        <begin position="14"/>
        <end position="35"/>
    </location>
</feature>
<gene>
    <name evidence="2" type="ORF">NCTC10113_01478</name>
</gene>
<reference evidence="2" key="1">
    <citation type="submission" date="2019-01" db="EMBL/GenBank/DDBJ databases">
        <authorList>
            <consortium name="Pathogen Informatics"/>
        </authorList>
    </citation>
    <scope>NUCLEOTIDE SEQUENCE [LARGE SCALE GENOMIC DNA]</scope>
    <source>
        <strain evidence="2">NCTC10113</strain>
    </source>
</reference>
<dbReference type="RefSeq" id="WP_024543824.1">
    <property type="nucleotide sequence ID" value="NZ_LR214938.2"/>
</dbReference>
<evidence type="ECO:0000313" key="2">
    <source>
        <dbReference type="EMBL" id="VEU56568.1"/>
    </source>
</evidence>
<feature type="transmembrane region" description="Helical" evidence="1">
    <location>
        <begin position="94"/>
        <end position="118"/>
    </location>
</feature>
<name>A0A448ZZA5_METSV</name>
<feature type="transmembrane region" description="Helical" evidence="1">
    <location>
        <begin position="56"/>
        <end position="74"/>
    </location>
</feature>
<keyword evidence="1" id="KW-0472">Membrane</keyword>
<organism evidence="2">
    <name type="scientific">Metamycoplasma salivarium</name>
    <name type="common">Mycoplasma salivarium</name>
    <dbReference type="NCBI Taxonomy" id="2124"/>
    <lineage>
        <taxon>Bacteria</taxon>
        <taxon>Bacillati</taxon>
        <taxon>Mycoplasmatota</taxon>
        <taxon>Mycoplasmoidales</taxon>
        <taxon>Metamycoplasmataceae</taxon>
        <taxon>Metamycoplasma</taxon>
    </lineage>
</organism>
<feature type="transmembrane region" description="Helical" evidence="1">
    <location>
        <begin position="130"/>
        <end position="153"/>
    </location>
</feature>
<geneLocation type="plasmid" evidence="2">
    <name>2</name>
</geneLocation>
<dbReference type="AlphaFoldDB" id="A0A448ZZA5"/>